<name>A0A023B8B4_GRENI</name>
<evidence type="ECO:0000313" key="2">
    <source>
        <dbReference type="EMBL" id="EZG68595.1"/>
    </source>
</evidence>
<proteinExistence type="predicted"/>
<dbReference type="GeneID" id="22912265"/>
<organism evidence="2 3">
    <name type="scientific">Gregarina niphandrodes</name>
    <name type="common">Septate eugregarine</name>
    <dbReference type="NCBI Taxonomy" id="110365"/>
    <lineage>
        <taxon>Eukaryota</taxon>
        <taxon>Sar</taxon>
        <taxon>Alveolata</taxon>
        <taxon>Apicomplexa</taxon>
        <taxon>Conoidasida</taxon>
        <taxon>Gregarinasina</taxon>
        <taxon>Eugregarinorida</taxon>
        <taxon>Gregarinidae</taxon>
        <taxon>Gregarina</taxon>
    </lineage>
</organism>
<dbReference type="AlphaFoldDB" id="A0A023B8B4"/>
<accession>A0A023B8B4</accession>
<reference evidence="2" key="1">
    <citation type="submission" date="2013-12" db="EMBL/GenBank/DDBJ databases">
        <authorList>
            <person name="Omoto C.K."/>
            <person name="Sibley D."/>
            <person name="Venepally P."/>
            <person name="Hadjithomas M."/>
            <person name="Karamycheva S."/>
            <person name="Brunk B."/>
            <person name="Roos D."/>
            <person name="Caler E."/>
            <person name="Lorenzi H."/>
        </authorList>
    </citation>
    <scope>NUCLEOTIDE SEQUENCE</scope>
</reference>
<dbReference type="RefSeq" id="XP_011134562.1">
    <property type="nucleotide sequence ID" value="XM_011136260.1"/>
</dbReference>
<feature type="region of interest" description="Disordered" evidence="1">
    <location>
        <begin position="72"/>
        <end position="146"/>
    </location>
</feature>
<gene>
    <name evidence="2" type="ORF">GNI_061900</name>
</gene>
<protein>
    <submittedName>
        <fullName evidence="2">Uncharacterized protein</fullName>
    </submittedName>
</protein>
<sequence>MLLRGKLLATLQERFRSSKLVPNWSEPWRVTEIKGHKIVAQSIWHKDLVYESPLSEVLKVTHSPIDLRTLTAREVNADHTQHIPLGTNPRHRANPYDQRPRAARSVRKTTEKPPRTPAGRGRTSPDADTGEDTNEARFHFALVPRA</sequence>
<dbReference type="EMBL" id="AFNH02000469">
    <property type="protein sequence ID" value="EZG68595.1"/>
    <property type="molecule type" value="Genomic_DNA"/>
</dbReference>
<evidence type="ECO:0000313" key="3">
    <source>
        <dbReference type="Proteomes" id="UP000019763"/>
    </source>
</evidence>
<dbReference type="VEuPathDB" id="CryptoDB:GNI_061900"/>
<evidence type="ECO:0000256" key="1">
    <source>
        <dbReference type="SAM" id="MobiDB-lite"/>
    </source>
</evidence>
<keyword evidence="3" id="KW-1185">Reference proteome</keyword>
<dbReference type="Proteomes" id="UP000019763">
    <property type="component" value="Unassembled WGS sequence"/>
</dbReference>
<comment type="caution">
    <text evidence="2">The sequence shown here is derived from an EMBL/GenBank/DDBJ whole genome shotgun (WGS) entry which is preliminary data.</text>
</comment>